<evidence type="ECO:0000256" key="2">
    <source>
        <dbReference type="ARBA" id="ARBA00012485"/>
    </source>
</evidence>
<dbReference type="EMBL" id="JAGRRH010000112">
    <property type="protein sequence ID" value="KAG7336688.1"/>
    <property type="molecule type" value="Genomic_DNA"/>
</dbReference>
<dbReference type="AlphaFoldDB" id="A0A9K3P714"/>
<evidence type="ECO:0000313" key="6">
    <source>
        <dbReference type="EMBL" id="KAG7336688.1"/>
    </source>
</evidence>
<accession>A0A9K3P714</accession>
<keyword evidence="4" id="KW-0833">Ubl conjugation pathway</keyword>
<keyword evidence="3" id="KW-0808">Transferase</keyword>
<organism evidence="6 7">
    <name type="scientific">Nitzschia inconspicua</name>
    <dbReference type="NCBI Taxonomy" id="303405"/>
    <lineage>
        <taxon>Eukaryota</taxon>
        <taxon>Sar</taxon>
        <taxon>Stramenopiles</taxon>
        <taxon>Ochrophyta</taxon>
        <taxon>Bacillariophyta</taxon>
        <taxon>Bacillariophyceae</taxon>
        <taxon>Bacillariophycidae</taxon>
        <taxon>Bacillariales</taxon>
        <taxon>Bacillariaceae</taxon>
        <taxon>Nitzschia</taxon>
    </lineage>
</organism>
<dbReference type="OrthoDB" id="8068875at2759"/>
<dbReference type="PANTHER" id="PTHR45700">
    <property type="entry name" value="UBIQUITIN-PROTEIN LIGASE E3C"/>
    <property type="match status" value="1"/>
</dbReference>
<comment type="caution">
    <text evidence="4">Lacks conserved residue(s) required for the propagation of feature annotation.</text>
</comment>
<protein>
    <recommendedName>
        <fullName evidence="2">HECT-type E3 ubiquitin transferase</fullName>
        <ecNumber evidence="2">2.3.2.26</ecNumber>
    </recommendedName>
</protein>
<gene>
    <name evidence="6" type="ORF">IV203_024641</name>
</gene>
<evidence type="ECO:0000259" key="5">
    <source>
        <dbReference type="PROSITE" id="PS50237"/>
    </source>
</evidence>
<dbReference type="InterPro" id="IPR000569">
    <property type="entry name" value="HECT_dom"/>
</dbReference>
<feature type="domain" description="HECT" evidence="5">
    <location>
        <begin position="1"/>
        <end position="127"/>
    </location>
</feature>
<evidence type="ECO:0000256" key="4">
    <source>
        <dbReference type="PROSITE-ProRule" id="PRU00104"/>
    </source>
</evidence>
<comment type="caution">
    <text evidence="6">The sequence shown here is derived from an EMBL/GenBank/DDBJ whole genome shotgun (WGS) entry which is preliminary data.</text>
</comment>
<evidence type="ECO:0000313" key="7">
    <source>
        <dbReference type="Proteomes" id="UP000693970"/>
    </source>
</evidence>
<dbReference type="GO" id="GO:0061630">
    <property type="term" value="F:ubiquitin protein ligase activity"/>
    <property type="evidence" value="ECO:0007669"/>
    <property type="project" value="UniProtKB-EC"/>
</dbReference>
<proteinExistence type="predicted"/>
<comment type="catalytic activity">
    <reaction evidence="1">
        <text>S-ubiquitinyl-[E2 ubiquitin-conjugating enzyme]-L-cysteine + [acceptor protein]-L-lysine = [E2 ubiquitin-conjugating enzyme]-L-cysteine + N(6)-ubiquitinyl-[acceptor protein]-L-lysine.</text>
        <dbReference type="EC" id="2.3.2.26"/>
    </reaction>
</comment>
<keyword evidence="7" id="KW-1185">Reference proteome</keyword>
<dbReference type="Proteomes" id="UP000693970">
    <property type="component" value="Unassembled WGS sequence"/>
</dbReference>
<dbReference type="Pfam" id="PF00632">
    <property type="entry name" value="HECT"/>
    <property type="match status" value="1"/>
</dbReference>
<dbReference type="EC" id="2.3.2.26" evidence="2"/>
<dbReference type="PANTHER" id="PTHR45700:SF2">
    <property type="entry name" value="UBIQUITIN-PROTEIN LIGASE E3C"/>
    <property type="match status" value="1"/>
</dbReference>
<sequence>MKHQVQVTFVNALGAEEAGIDGGGVFKEFVDDLIKDGFAAKAEGESEGGAPQLFTLTPEGLLSVNLDLSQNNSMLIHYAFLGRVLAKALYEGILVEPQFCLPFLNALLGKVNSMEDLKNYDEEYMST</sequence>
<dbReference type="PROSITE" id="PS50237">
    <property type="entry name" value="HECT"/>
    <property type="match status" value="1"/>
</dbReference>
<evidence type="ECO:0000256" key="3">
    <source>
        <dbReference type="ARBA" id="ARBA00022679"/>
    </source>
</evidence>
<reference evidence="6" key="1">
    <citation type="journal article" date="2021" name="Sci. Rep.">
        <title>Diploid genomic architecture of Nitzschia inconspicua, an elite biomass production diatom.</title>
        <authorList>
            <person name="Oliver A."/>
            <person name="Podell S."/>
            <person name="Pinowska A."/>
            <person name="Traller J.C."/>
            <person name="Smith S.R."/>
            <person name="McClure R."/>
            <person name="Beliaev A."/>
            <person name="Bohutskyi P."/>
            <person name="Hill E.A."/>
            <person name="Rabines A."/>
            <person name="Zheng H."/>
            <person name="Allen L.Z."/>
            <person name="Kuo A."/>
            <person name="Grigoriev I.V."/>
            <person name="Allen A.E."/>
            <person name="Hazlebeck D."/>
            <person name="Allen E.E."/>
        </authorList>
    </citation>
    <scope>NUCLEOTIDE SEQUENCE</scope>
    <source>
        <strain evidence="6">Hildebrandi</strain>
    </source>
</reference>
<evidence type="ECO:0000256" key="1">
    <source>
        <dbReference type="ARBA" id="ARBA00000885"/>
    </source>
</evidence>
<dbReference type="GO" id="GO:0006511">
    <property type="term" value="P:ubiquitin-dependent protein catabolic process"/>
    <property type="evidence" value="ECO:0007669"/>
    <property type="project" value="TreeGrafter"/>
</dbReference>
<dbReference type="GO" id="GO:0000209">
    <property type="term" value="P:protein polyubiquitination"/>
    <property type="evidence" value="ECO:0007669"/>
    <property type="project" value="InterPro"/>
</dbReference>
<name>A0A9K3P714_9STRA</name>
<dbReference type="InterPro" id="IPR044611">
    <property type="entry name" value="E3A/B/C-like"/>
</dbReference>
<reference evidence="6" key="2">
    <citation type="submission" date="2021-04" db="EMBL/GenBank/DDBJ databases">
        <authorList>
            <person name="Podell S."/>
        </authorList>
    </citation>
    <scope>NUCLEOTIDE SEQUENCE</scope>
    <source>
        <strain evidence="6">Hildebrandi</strain>
    </source>
</reference>